<protein>
    <submittedName>
        <fullName evidence="16">PTS system maltose-specific EIICB component</fullName>
    </submittedName>
</protein>
<keyword evidence="7 13" id="KW-0812">Transmembrane</keyword>
<dbReference type="Proteomes" id="UP000050488">
    <property type="component" value="Unassembled WGS sequence"/>
</dbReference>
<evidence type="ECO:0000256" key="3">
    <source>
        <dbReference type="ARBA" id="ARBA00022475"/>
    </source>
</evidence>
<feature type="transmembrane region" description="Helical" evidence="13">
    <location>
        <begin position="359"/>
        <end position="378"/>
    </location>
</feature>
<keyword evidence="4" id="KW-0762">Sugar transport</keyword>
<sequence length="648" mass="69119">MMEKVQRFGSAMLAPVMLFAVAGLAVALAIIAQNEQLMGSLAAPGTWWSNFWQVWESGAWTVFNQMELLFVLGLPIALAKMANARAVLEAALLYLTFNYFVAGFLEVFGSSFGIDYAAEAGGESGLKMIAGIKTLDTGILGAIFISAVAVWIHNRYFEKKLPEFLGIFQGSQFVYIVGLFIMLPLALVVCFVWPQVQTGISSLQGILVTSGSLGVGLYTFLERILIPTGLHHFVYSPFVFGPAVVPEGIQAHWVNNLNTYAESSAPLNEQFPGGGFALHGNPKVFAPIGIAAAFYTTAKPEKRKAILALLIPVVLTAMLTGITEPLEFTFLFVAPVLFATHAVLSGLMTGIMYQFGLSGNMGAGLIDVAAQNWIPLWAQHSATYLMQIGVGLCFTVVYFLLFRFLILKLNLKTPGREDDKDVKLYSKQEYREAKKNKAPQKEQEKPAADDPFSQRAVDFLRLLGGAENITSVNNCATRLRVSVADPSKVADAEEFSEAGALGLVNKGKALQVIVGMDVAQVRDKFDALVAGGSGDGSAGEAASADAAETSAADTAGGDGGASASDPFSQRAVDFLRLLGGAENITNVNNCATRLRVSVADPSKIAAAEEFKEAGALGLVNKGTAVQVIVGMDVPQVRDKFENLVNAGA</sequence>
<dbReference type="GO" id="GO:0008982">
    <property type="term" value="F:protein-N(PI)-phosphohistidine-sugar phosphotransferase activity"/>
    <property type="evidence" value="ECO:0007669"/>
    <property type="project" value="InterPro"/>
</dbReference>
<evidence type="ECO:0000256" key="1">
    <source>
        <dbReference type="ARBA" id="ARBA00004651"/>
    </source>
</evidence>
<feature type="region of interest" description="Disordered" evidence="12">
    <location>
        <begin position="534"/>
        <end position="564"/>
    </location>
</feature>
<evidence type="ECO:0000259" key="14">
    <source>
        <dbReference type="PROSITE" id="PS51098"/>
    </source>
</evidence>
<dbReference type="NCBIfam" id="TIGR00826">
    <property type="entry name" value="EIIB_glc"/>
    <property type="match status" value="2"/>
</dbReference>
<keyword evidence="9 13" id="KW-1133">Transmembrane helix</keyword>
<dbReference type="EMBL" id="LKEV01000001">
    <property type="protein sequence ID" value="KQB87453.1"/>
    <property type="molecule type" value="Genomic_DNA"/>
</dbReference>
<name>A0A0Q1AKH6_9CORY</name>
<evidence type="ECO:0000313" key="16">
    <source>
        <dbReference type="EMBL" id="KQB87453.1"/>
    </source>
</evidence>
<feature type="compositionally biased region" description="Low complexity" evidence="12">
    <location>
        <begin position="538"/>
        <end position="564"/>
    </location>
</feature>
<dbReference type="OrthoDB" id="9797715at2"/>
<evidence type="ECO:0000256" key="8">
    <source>
        <dbReference type="ARBA" id="ARBA00022777"/>
    </source>
</evidence>
<keyword evidence="17" id="KW-1185">Reference proteome</keyword>
<evidence type="ECO:0000256" key="13">
    <source>
        <dbReference type="SAM" id="Phobius"/>
    </source>
</evidence>
<dbReference type="PROSITE" id="PS01035">
    <property type="entry name" value="PTS_EIIB_TYPE_1_CYS"/>
    <property type="match status" value="2"/>
</dbReference>
<dbReference type="Pfam" id="PF02378">
    <property type="entry name" value="PTS_EIIC"/>
    <property type="match status" value="1"/>
</dbReference>
<feature type="transmembrane region" description="Helical" evidence="13">
    <location>
        <begin position="305"/>
        <end position="322"/>
    </location>
</feature>
<keyword evidence="5" id="KW-0808">Transferase</keyword>
<evidence type="ECO:0000256" key="12">
    <source>
        <dbReference type="SAM" id="MobiDB-lite"/>
    </source>
</evidence>
<dbReference type="CDD" id="cd00212">
    <property type="entry name" value="PTS_IIB_glc"/>
    <property type="match status" value="2"/>
</dbReference>
<dbReference type="PATRIC" id="fig|1544413.3.peg.517"/>
<dbReference type="InterPro" id="IPR010975">
    <property type="entry name" value="PTS_IIBC_a_glc"/>
</dbReference>
<dbReference type="PANTHER" id="PTHR30009:SF12">
    <property type="entry name" value="PHOSPHOTRANSFERASE IIC COMPONENT GLVC"/>
    <property type="match status" value="1"/>
</dbReference>
<dbReference type="STRING" id="1544413.Clow_00512"/>
<proteinExistence type="predicted"/>
<dbReference type="InterPro" id="IPR050429">
    <property type="entry name" value="PTS_Glucose_EIICBA"/>
</dbReference>
<feature type="active site" description="Phosphocysteine intermediate; for EIIB activity" evidence="11">
    <location>
        <position position="590"/>
    </location>
</feature>
<feature type="transmembrane region" description="Helical" evidence="13">
    <location>
        <begin position="134"/>
        <end position="152"/>
    </location>
</feature>
<dbReference type="InterPro" id="IPR001996">
    <property type="entry name" value="PTS_IIB_1"/>
</dbReference>
<feature type="transmembrane region" description="Helical" evidence="13">
    <location>
        <begin position="91"/>
        <end position="114"/>
    </location>
</feature>
<dbReference type="GO" id="GO:0009401">
    <property type="term" value="P:phosphoenolpyruvate-dependent sugar phosphotransferase system"/>
    <property type="evidence" value="ECO:0007669"/>
    <property type="project" value="UniProtKB-KW"/>
</dbReference>
<accession>A0A0Q1AKH6</accession>
<feature type="transmembrane region" description="Helical" evidence="13">
    <location>
        <begin position="328"/>
        <end position="347"/>
    </location>
</feature>
<evidence type="ECO:0000259" key="15">
    <source>
        <dbReference type="PROSITE" id="PS51103"/>
    </source>
</evidence>
<organism evidence="16 17">
    <name type="scientific">Corynebacterium lowii</name>
    <dbReference type="NCBI Taxonomy" id="1544413"/>
    <lineage>
        <taxon>Bacteria</taxon>
        <taxon>Bacillati</taxon>
        <taxon>Actinomycetota</taxon>
        <taxon>Actinomycetes</taxon>
        <taxon>Mycobacteriales</taxon>
        <taxon>Corynebacteriaceae</taxon>
        <taxon>Corynebacterium</taxon>
    </lineage>
</organism>
<gene>
    <name evidence="16" type="primary">malP</name>
    <name evidence="16" type="ORF">Clow_00512</name>
</gene>
<dbReference type="PANTHER" id="PTHR30009">
    <property type="entry name" value="CYTOCHROME C-TYPE SYNTHESIS PROTEIN AND PTS TRANSMEMBRANE COMPONENT"/>
    <property type="match status" value="1"/>
</dbReference>
<evidence type="ECO:0000256" key="11">
    <source>
        <dbReference type="PROSITE-ProRule" id="PRU00421"/>
    </source>
</evidence>
<feature type="active site" description="Phosphocysteine intermediate; for EIIB activity" evidence="11">
    <location>
        <position position="475"/>
    </location>
</feature>
<dbReference type="InterPro" id="IPR018113">
    <property type="entry name" value="PTrfase_EIIB_Cys"/>
</dbReference>
<feature type="domain" description="PTS EIIB type-1" evidence="14">
    <location>
        <begin position="453"/>
        <end position="535"/>
    </location>
</feature>
<dbReference type="InterPro" id="IPR013013">
    <property type="entry name" value="PTS_EIIC_1"/>
</dbReference>
<dbReference type="AlphaFoldDB" id="A0A0Q1AKH6"/>
<evidence type="ECO:0000256" key="5">
    <source>
        <dbReference type="ARBA" id="ARBA00022679"/>
    </source>
</evidence>
<dbReference type="PROSITE" id="PS51103">
    <property type="entry name" value="PTS_EIIC_TYPE_1"/>
    <property type="match status" value="1"/>
</dbReference>
<evidence type="ECO:0000313" key="17">
    <source>
        <dbReference type="Proteomes" id="UP000050488"/>
    </source>
</evidence>
<evidence type="ECO:0000256" key="6">
    <source>
        <dbReference type="ARBA" id="ARBA00022683"/>
    </source>
</evidence>
<keyword evidence="8" id="KW-0418">Kinase</keyword>
<evidence type="ECO:0000256" key="10">
    <source>
        <dbReference type="ARBA" id="ARBA00023136"/>
    </source>
</evidence>
<evidence type="ECO:0000256" key="9">
    <source>
        <dbReference type="ARBA" id="ARBA00022989"/>
    </source>
</evidence>
<feature type="domain" description="PTS EIIB type-1" evidence="14">
    <location>
        <begin position="568"/>
        <end position="648"/>
    </location>
</feature>
<reference evidence="16 17" key="1">
    <citation type="submission" date="2015-10" db="EMBL/GenBank/DDBJ databases">
        <title>Corynebacteirum lowii and Corynebacterium oculi species nova, derived from human clinical disease and and emended description of Corynebacterium mastiditis.</title>
        <authorList>
            <person name="Bernard K."/>
            <person name="Pacheco A.L."/>
            <person name="Mcdougall C."/>
            <person name="Burtx T."/>
            <person name="Weibe D."/>
            <person name="Tyler S."/>
            <person name="Olson A.B."/>
            <person name="Cnockaert M."/>
            <person name="Eguchi H."/>
            <person name="Kuwahara T."/>
            <person name="Nakayama-Imaohji H."/>
            <person name="Boudewijins M."/>
            <person name="Van Hoecke F."/>
            <person name="Bernier A.-M."/>
            <person name="Vandamme P."/>
        </authorList>
    </citation>
    <scope>NUCLEOTIDE SEQUENCE [LARGE SCALE GENOMIC DNA]</scope>
    <source>
        <strain evidence="16 17">NML 130206</strain>
    </source>
</reference>
<dbReference type="InterPro" id="IPR036878">
    <property type="entry name" value="Glu_permease_IIB"/>
</dbReference>
<keyword evidence="10 13" id="KW-0472">Membrane</keyword>
<feature type="compositionally biased region" description="Basic and acidic residues" evidence="12">
    <location>
        <begin position="431"/>
        <end position="448"/>
    </location>
</feature>
<feature type="transmembrane region" description="Helical" evidence="13">
    <location>
        <begin position="173"/>
        <end position="194"/>
    </location>
</feature>
<dbReference type="InterPro" id="IPR003352">
    <property type="entry name" value="PTS_EIIC"/>
</dbReference>
<dbReference type="GO" id="GO:0016301">
    <property type="term" value="F:kinase activity"/>
    <property type="evidence" value="ECO:0007669"/>
    <property type="project" value="UniProtKB-KW"/>
</dbReference>
<feature type="region of interest" description="Disordered" evidence="12">
    <location>
        <begin position="431"/>
        <end position="450"/>
    </location>
</feature>
<comment type="subcellular location">
    <subcellularLocation>
        <location evidence="1">Cell membrane</location>
        <topology evidence="1">Multi-pass membrane protein</topology>
    </subcellularLocation>
</comment>
<dbReference type="RefSeq" id="WP_082418501.1">
    <property type="nucleotide sequence ID" value="NZ_JAUSQY010000001.1"/>
</dbReference>
<keyword evidence="6" id="KW-0598">Phosphotransferase system</keyword>
<feature type="transmembrane region" description="Helical" evidence="13">
    <location>
        <begin position="200"/>
        <end position="221"/>
    </location>
</feature>
<dbReference type="GO" id="GO:0005886">
    <property type="term" value="C:plasma membrane"/>
    <property type="evidence" value="ECO:0007669"/>
    <property type="project" value="UniProtKB-SubCell"/>
</dbReference>
<keyword evidence="2" id="KW-0813">Transport</keyword>
<dbReference type="PROSITE" id="PS51098">
    <property type="entry name" value="PTS_EIIB_TYPE_1"/>
    <property type="match status" value="2"/>
</dbReference>
<evidence type="ECO:0000256" key="4">
    <source>
        <dbReference type="ARBA" id="ARBA00022597"/>
    </source>
</evidence>
<dbReference type="SUPFAM" id="SSF55604">
    <property type="entry name" value="Glucose permease domain IIB"/>
    <property type="match status" value="2"/>
</dbReference>
<dbReference type="Gene3D" id="3.30.1360.60">
    <property type="entry name" value="Glucose permease domain IIB"/>
    <property type="match status" value="2"/>
</dbReference>
<feature type="transmembrane region" description="Helical" evidence="13">
    <location>
        <begin position="384"/>
        <end position="406"/>
    </location>
</feature>
<evidence type="ECO:0000256" key="7">
    <source>
        <dbReference type="ARBA" id="ARBA00022692"/>
    </source>
</evidence>
<dbReference type="Pfam" id="PF00367">
    <property type="entry name" value="PTS_EIIB"/>
    <property type="match status" value="2"/>
</dbReference>
<comment type="caution">
    <text evidence="16">The sequence shown here is derived from an EMBL/GenBank/DDBJ whole genome shotgun (WGS) entry which is preliminary data.</text>
</comment>
<feature type="domain" description="PTS EIIC type-1" evidence="15">
    <location>
        <begin position="1"/>
        <end position="418"/>
    </location>
</feature>
<evidence type="ECO:0000256" key="2">
    <source>
        <dbReference type="ARBA" id="ARBA00022448"/>
    </source>
</evidence>
<keyword evidence="3" id="KW-1003">Cell membrane</keyword>
<feature type="transmembrane region" description="Helical" evidence="13">
    <location>
        <begin position="58"/>
        <end position="79"/>
    </location>
</feature>
<dbReference type="GO" id="GO:0090563">
    <property type="term" value="F:protein-phosphocysteine-sugar phosphotransferase activity"/>
    <property type="evidence" value="ECO:0007669"/>
    <property type="project" value="TreeGrafter"/>
</dbReference>
<dbReference type="NCBIfam" id="TIGR02005">
    <property type="entry name" value="PTS-IIBC-alpha"/>
    <property type="match status" value="1"/>
</dbReference>